<evidence type="ECO:0000256" key="2">
    <source>
        <dbReference type="ARBA" id="ARBA00008054"/>
    </source>
</evidence>
<name>A0AAR2KWR9_PYGNA</name>
<evidence type="ECO:0000259" key="17">
    <source>
        <dbReference type="PROSITE" id="PS50234"/>
    </source>
</evidence>
<evidence type="ECO:0000256" key="1">
    <source>
        <dbReference type="ARBA" id="ARBA00004479"/>
    </source>
</evidence>
<keyword evidence="4" id="KW-0479">Metal-binding</keyword>
<evidence type="ECO:0000256" key="14">
    <source>
        <dbReference type="ARBA" id="ARBA00023180"/>
    </source>
</evidence>
<dbReference type="Gene3D" id="3.40.50.410">
    <property type="entry name" value="von Willebrand factor, type A domain"/>
    <property type="match status" value="1"/>
</dbReference>
<dbReference type="InterPro" id="IPR048633">
    <property type="entry name" value="ITGAX-like_Ig_3"/>
</dbReference>
<dbReference type="InterPro" id="IPR032695">
    <property type="entry name" value="Integrin_dom_sf"/>
</dbReference>
<dbReference type="Gene3D" id="2.60.40.1530">
    <property type="entry name" value="ntegrin, alpha v. Chain A, domain 4"/>
    <property type="match status" value="1"/>
</dbReference>
<evidence type="ECO:0000256" key="9">
    <source>
        <dbReference type="ARBA" id="ARBA00022989"/>
    </source>
</evidence>
<keyword evidence="7" id="KW-0106">Calcium</keyword>
<keyword evidence="8 16" id="KW-0130">Cell adhesion</keyword>
<evidence type="ECO:0000256" key="5">
    <source>
        <dbReference type="ARBA" id="ARBA00022729"/>
    </source>
</evidence>
<feature type="transmembrane region" description="Helical" evidence="16">
    <location>
        <begin position="1082"/>
        <end position="1105"/>
    </location>
</feature>
<reference evidence="18" key="3">
    <citation type="submission" date="2025-09" db="UniProtKB">
        <authorList>
            <consortium name="Ensembl"/>
        </authorList>
    </citation>
    <scope>IDENTIFICATION</scope>
</reference>
<organism evidence="18 19">
    <name type="scientific">Pygocentrus nattereri</name>
    <name type="common">Red-bellied piranha</name>
    <dbReference type="NCBI Taxonomy" id="42514"/>
    <lineage>
        <taxon>Eukaryota</taxon>
        <taxon>Metazoa</taxon>
        <taxon>Chordata</taxon>
        <taxon>Craniata</taxon>
        <taxon>Vertebrata</taxon>
        <taxon>Euteleostomi</taxon>
        <taxon>Actinopterygii</taxon>
        <taxon>Neopterygii</taxon>
        <taxon>Teleostei</taxon>
        <taxon>Ostariophysi</taxon>
        <taxon>Characiformes</taxon>
        <taxon>Characoidei</taxon>
        <taxon>Pygocentrus</taxon>
    </lineage>
</organism>
<dbReference type="InterPro" id="IPR013519">
    <property type="entry name" value="Int_alpha_beta-p"/>
</dbReference>
<dbReference type="GO" id="GO:0046872">
    <property type="term" value="F:metal ion binding"/>
    <property type="evidence" value="ECO:0007669"/>
    <property type="project" value="UniProtKB-KW"/>
</dbReference>
<dbReference type="GO" id="GO:0005178">
    <property type="term" value="F:integrin binding"/>
    <property type="evidence" value="ECO:0007669"/>
    <property type="project" value="TreeGrafter"/>
</dbReference>
<reference evidence="18" key="2">
    <citation type="submission" date="2025-08" db="UniProtKB">
        <authorList>
            <consortium name="Ensembl"/>
        </authorList>
    </citation>
    <scope>IDENTIFICATION</scope>
</reference>
<proteinExistence type="inferred from homology"/>
<dbReference type="AlphaFoldDB" id="A0AAR2KWR9"/>
<dbReference type="InterPro" id="IPR013649">
    <property type="entry name" value="Integrin_alpha_Ig-like_1"/>
</dbReference>
<evidence type="ECO:0000256" key="11">
    <source>
        <dbReference type="ARBA" id="ARBA00023136"/>
    </source>
</evidence>
<dbReference type="SUPFAM" id="SSF69179">
    <property type="entry name" value="Integrin domains"/>
    <property type="match status" value="2"/>
</dbReference>
<keyword evidence="19" id="KW-1185">Reference proteome</keyword>
<evidence type="ECO:0000313" key="19">
    <source>
        <dbReference type="Proteomes" id="UP001501920"/>
    </source>
</evidence>
<dbReference type="PANTHER" id="PTHR23220:SF118">
    <property type="entry name" value="INTEGRIN ALPHA-X"/>
    <property type="match status" value="1"/>
</dbReference>
<dbReference type="SUPFAM" id="SSF69318">
    <property type="entry name" value="Integrin alpha N-terminal domain"/>
    <property type="match status" value="1"/>
</dbReference>
<dbReference type="InterPro" id="IPR002035">
    <property type="entry name" value="VWF_A"/>
</dbReference>
<dbReference type="InterPro" id="IPR036465">
    <property type="entry name" value="vWFA_dom_sf"/>
</dbReference>
<dbReference type="Gene3D" id="2.60.40.1460">
    <property type="entry name" value="Integrin domains. Chain A, domain 2"/>
    <property type="match status" value="1"/>
</dbReference>
<evidence type="ECO:0000256" key="8">
    <source>
        <dbReference type="ARBA" id="ARBA00022889"/>
    </source>
</evidence>
<comment type="similarity">
    <text evidence="2 16">Belongs to the integrin alpha chain family.</text>
</comment>
<dbReference type="Gene3D" id="1.20.5.930">
    <property type="entry name" value="Bicelle-embedded integrin alpha(iib) transmembrane segment"/>
    <property type="match status" value="1"/>
</dbReference>
<dbReference type="Pfam" id="PF21520">
    <property type="entry name" value="ITGAX-like_Ig_3"/>
    <property type="match status" value="1"/>
</dbReference>
<dbReference type="SMART" id="SM00327">
    <property type="entry name" value="VWA"/>
    <property type="match status" value="1"/>
</dbReference>
<sequence>MDWSSLICCLLLSVCQSVMGFNIDSSPWKEFLQNQDTAFGYKVIQKDVSSLIVSDPLLQRGDEKRGEVYNCRINSRGNCSPLRMNEPPEAVNMSLGLSMSKDPESTNIMVCGPTIPKACISTTTYNGMCFMTDVDTPIPNKLRDCPPPPQTDIAFLLDGSGSVSDRDFSTMKEFVIKLIEGLTNRDIRFAVAQYSDDCTIHIRFTSTLNSYNIMRIQQKNGRTNTAGGINMLVNELFAWEARPSANRVLIVITDGVSTTYGLEQAAENAKRNNIIRYAIGVGGAFNNPRAEKELNVIASDPDSDYKFKVDNFDVLDKIHKKMETNIIAIEGTQTSGDSTRMEFAQDGFSAVFVSKKNVILSAVGAYQWKGGFQEYSAGRNYEFQQGSEHDSYLGYSMTVAKLDYTYIVLGAPRHKHKGAVVFSSLQKKSSFQLDPPEPQIGAYFGAEVCAVDLDFDSYTDLLLVSAPLHTEDGQEGKVFVFSLSNRVQLKMTLNGLVGQKGRFGSSVASPADLNGDKIRDVVVGAPLEDNGQGSIYIFNGRAEDITPTYSQRISGSSLRVGLRFFGLSLSESALDQSGDRLTDIAVGSKGSVILLSGQDPHGHSQSRSRPIVSSVTKVTYSPSKITTSLTDCTKPLETTLRLCFTMSGLSTKIRELAANINYTVKLDAKRQNFRAYFTPKNRLLTDKMTVQLQEVCNYHKFYIEACTEDALNPLSNEITFTFEGLPLSRLDNLRPVLHPDIRHTSDHNLDFEIDCGTDNICIDNLRVDFNFSGDSDIKVGIMQDMNVIVFVENRGENSYNSRVELTHPFGLSFRRVTSKQGRVECVSVDSDQKVTLGVTTCYISKPILWANSLAVFEITYSINKESNFDRMVNFTATANSGNEKHAPDSQLSKSKTIGVKYAIYVALIRHENSRIHINFIAGKNNLEKPVKQIFKVENDLRDVNLTILIRVPIKLGGKNIWANENLQIPDCSVDRDEPPTTLDFVEALKKQPSVNCSVAVCRLFRCSADLKRLDVKFYSISANVNSGWIEQTGLRSAFFELVSTATLEYDKNEYIYYSSDSLHKAPIRKIDTQVEVYEEKNMLLEIVGGVIGGLLLLAVITAGLYKAGFFKSQYKQMLEDAGAGPEGAGEGAPAPGGE</sequence>
<dbReference type="PRINTS" id="PR00453">
    <property type="entry name" value="VWFADOMAIN"/>
</dbReference>
<dbReference type="GO" id="GO:0033627">
    <property type="term" value="P:cell adhesion mediated by integrin"/>
    <property type="evidence" value="ECO:0007669"/>
    <property type="project" value="TreeGrafter"/>
</dbReference>
<dbReference type="InterPro" id="IPR048285">
    <property type="entry name" value="Integrin_alpha_Ig-like_2"/>
</dbReference>
<dbReference type="PRINTS" id="PR01185">
    <property type="entry name" value="INTEGRINA"/>
</dbReference>
<dbReference type="Pfam" id="PF20805">
    <property type="entry name" value="Integrin_A_Ig_2"/>
    <property type="match status" value="1"/>
</dbReference>
<feature type="domain" description="VWFA" evidence="17">
    <location>
        <begin position="152"/>
        <end position="322"/>
    </location>
</feature>
<dbReference type="PROSITE" id="PS50234">
    <property type="entry name" value="VWFA"/>
    <property type="match status" value="1"/>
</dbReference>
<keyword evidence="10 16" id="KW-0401">Integrin</keyword>
<keyword evidence="6" id="KW-0677">Repeat</keyword>
<dbReference type="Proteomes" id="UP001501920">
    <property type="component" value="Chromosome 13"/>
</dbReference>
<dbReference type="GO" id="GO:0008305">
    <property type="term" value="C:integrin complex"/>
    <property type="evidence" value="ECO:0007669"/>
    <property type="project" value="InterPro"/>
</dbReference>
<evidence type="ECO:0000256" key="3">
    <source>
        <dbReference type="ARBA" id="ARBA00022692"/>
    </source>
</evidence>
<dbReference type="GeneTree" id="ENSGT00940000154838"/>
<evidence type="ECO:0000256" key="13">
    <source>
        <dbReference type="ARBA" id="ARBA00023170"/>
    </source>
</evidence>
<protein>
    <submittedName>
        <fullName evidence="18">Integrin, alpha M (complement component 3 receptor 3 subunit), tandem duplicate 1</fullName>
    </submittedName>
</protein>
<keyword evidence="9 16" id="KW-1133">Transmembrane helix</keyword>
<dbReference type="Ensembl" id="ENSPNAT00000077438.1">
    <property type="protein sequence ID" value="ENSPNAP00000068793.1"/>
    <property type="gene ID" value="ENSPNAG00000005992.2"/>
</dbReference>
<reference evidence="18 19" key="1">
    <citation type="submission" date="2020-10" db="EMBL/GenBank/DDBJ databases">
        <title>Pygocentrus nattereri (red-bellied piranha) genome, fPygNat1, primary haplotype.</title>
        <authorList>
            <person name="Myers G."/>
            <person name="Meyer A."/>
            <person name="Karagic N."/>
            <person name="Pippel M."/>
            <person name="Winkler S."/>
            <person name="Tracey A."/>
            <person name="Wood J."/>
            <person name="Formenti G."/>
            <person name="Howe K."/>
            <person name="Fedrigo O."/>
            <person name="Jarvis E.D."/>
        </authorList>
    </citation>
    <scope>NUCLEOTIDE SEQUENCE [LARGE SCALE GENOMIC DNA]</scope>
</reference>
<evidence type="ECO:0000256" key="12">
    <source>
        <dbReference type="ARBA" id="ARBA00023157"/>
    </source>
</evidence>
<dbReference type="Pfam" id="PF08441">
    <property type="entry name" value="Integrin_A_Ig_1"/>
    <property type="match status" value="1"/>
</dbReference>
<dbReference type="GO" id="GO:0007160">
    <property type="term" value="P:cell-matrix adhesion"/>
    <property type="evidence" value="ECO:0007669"/>
    <property type="project" value="TreeGrafter"/>
</dbReference>
<keyword evidence="12" id="KW-1015">Disulfide bond</keyword>
<dbReference type="PANTHER" id="PTHR23220">
    <property type="entry name" value="INTEGRIN ALPHA"/>
    <property type="match status" value="1"/>
</dbReference>
<keyword evidence="5 16" id="KW-0732">Signal</keyword>
<evidence type="ECO:0000256" key="10">
    <source>
        <dbReference type="ARBA" id="ARBA00023037"/>
    </source>
</evidence>
<keyword evidence="13 16" id="KW-0675">Receptor</keyword>
<dbReference type="PROSITE" id="PS51470">
    <property type="entry name" value="FG_GAP"/>
    <property type="match status" value="2"/>
</dbReference>
<dbReference type="GO" id="GO:0007229">
    <property type="term" value="P:integrin-mediated signaling pathway"/>
    <property type="evidence" value="ECO:0007669"/>
    <property type="project" value="UniProtKB-KW"/>
</dbReference>
<dbReference type="InterPro" id="IPR013517">
    <property type="entry name" value="FG-GAP"/>
</dbReference>
<evidence type="ECO:0000313" key="18">
    <source>
        <dbReference type="Ensembl" id="ENSPNAP00000068793.1"/>
    </source>
</evidence>
<evidence type="ECO:0000256" key="7">
    <source>
        <dbReference type="ARBA" id="ARBA00022837"/>
    </source>
</evidence>
<feature type="repeat" description="FG-GAP" evidence="15">
    <location>
        <begin position="430"/>
        <end position="490"/>
    </location>
</feature>
<evidence type="ECO:0000256" key="15">
    <source>
        <dbReference type="PROSITE-ProRule" id="PRU00803"/>
    </source>
</evidence>
<keyword evidence="14" id="KW-0325">Glycoprotein</keyword>
<dbReference type="InterPro" id="IPR000413">
    <property type="entry name" value="Integrin_alpha"/>
</dbReference>
<accession>A0AAR2KWR9</accession>
<dbReference type="SUPFAM" id="SSF53300">
    <property type="entry name" value="vWA-like"/>
    <property type="match status" value="1"/>
</dbReference>
<feature type="repeat" description="FG-GAP" evidence="15">
    <location>
        <begin position="501"/>
        <end position="547"/>
    </location>
</feature>
<evidence type="ECO:0000256" key="16">
    <source>
        <dbReference type="RuleBase" id="RU003762"/>
    </source>
</evidence>
<dbReference type="GO" id="GO:0098609">
    <property type="term" value="P:cell-cell adhesion"/>
    <property type="evidence" value="ECO:0007669"/>
    <property type="project" value="TreeGrafter"/>
</dbReference>
<keyword evidence="11 16" id="KW-0472">Membrane</keyword>
<dbReference type="Pfam" id="PF01839">
    <property type="entry name" value="FG-GAP"/>
    <property type="match status" value="2"/>
</dbReference>
<comment type="subcellular location">
    <subcellularLocation>
        <location evidence="1 16">Membrane</location>
        <topology evidence="1 16">Single-pass type I membrane protein</topology>
    </subcellularLocation>
</comment>
<feature type="chain" id="PRO_5043089636" evidence="16">
    <location>
        <begin position="21"/>
        <end position="1138"/>
    </location>
</feature>
<keyword evidence="3 16" id="KW-0812">Transmembrane</keyword>
<dbReference type="SMART" id="SM00191">
    <property type="entry name" value="Int_alpha"/>
    <property type="match status" value="4"/>
</dbReference>
<dbReference type="Pfam" id="PF00092">
    <property type="entry name" value="VWA"/>
    <property type="match status" value="1"/>
</dbReference>
<feature type="signal peptide" evidence="16">
    <location>
        <begin position="1"/>
        <end position="20"/>
    </location>
</feature>
<evidence type="ECO:0000256" key="6">
    <source>
        <dbReference type="ARBA" id="ARBA00022737"/>
    </source>
</evidence>
<dbReference type="GO" id="GO:0009897">
    <property type="term" value="C:external side of plasma membrane"/>
    <property type="evidence" value="ECO:0007669"/>
    <property type="project" value="TreeGrafter"/>
</dbReference>
<evidence type="ECO:0000256" key="4">
    <source>
        <dbReference type="ARBA" id="ARBA00022723"/>
    </source>
</evidence>
<dbReference type="Gene3D" id="2.130.10.130">
    <property type="entry name" value="Integrin alpha, N-terminal"/>
    <property type="match status" value="2"/>
</dbReference>
<dbReference type="InterPro" id="IPR028994">
    <property type="entry name" value="Integrin_alpha_N"/>
</dbReference>
<dbReference type="Gene3D" id="2.60.40.1510">
    <property type="entry name" value="ntegrin, alpha v. Chain A, domain 3"/>
    <property type="match status" value="1"/>
</dbReference>